<dbReference type="RefSeq" id="WP_188644222.1">
    <property type="nucleotide sequence ID" value="NZ_BMKL01000001.1"/>
</dbReference>
<evidence type="ECO:0000313" key="1">
    <source>
        <dbReference type="EMBL" id="GGD93099.1"/>
    </source>
</evidence>
<accession>A0ABQ1S6F7</accession>
<evidence type="ECO:0000313" key="2">
    <source>
        <dbReference type="Proteomes" id="UP000619041"/>
    </source>
</evidence>
<dbReference type="Proteomes" id="UP000619041">
    <property type="component" value="Unassembled WGS sequence"/>
</dbReference>
<comment type="caution">
    <text evidence="1">The sequence shown here is derived from an EMBL/GenBank/DDBJ whole genome shotgun (WGS) entry which is preliminary data.</text>
</comment>
<protein>
    <submittedName>
        <fullName evidence="1">Uncharacterized protein</fullName>
    </submittedName>
</protein>
<sequence length="204" mass="21568">MSHNANVIHANDSFQSQYNMSLLNSKDPVQAEYIAAMTAAKCVSRRAKGEAAKYIGGPQTDDPGYAALTGLLTKKFANCLSGVQKAIPVAVVNAALAEQLLGEMPETMPDKAASLDTGKAHSYYLTNGKIDSLDALSRCIAVNSPGLVQKALKTQAGSNEEKAALATAYSSTPECGVTAAPQIASVQHREMLALGLYQWLHLID</sequence>
<gene>
    <name evidence="1" type="ORF">GCM10011515_11060</name>
</gene>
<name>A0ABQ1S6F7_9SPHN</name>
<proteinExistence type="predicted"/>
<dbReference type="EMBL" id="BMKL01000001">
    <property type="protein sequence ID" value="GGD93099.1"/>
    <property type="molecule type" value="Genomic_DNA"/>
</dbReference>
<reference evidence="2" key="1">
    <citation type="journal article" date="2019" name="Int. J. Syst. Evol. Microbiol.">
        <title>The Global Catalogue of Microorganisms (GCM) 10K type strain sequencing project: providing services to taxonomists for standard genome sequencing and annotation.</title>
        <authorList>
            <consortium name="The Broad Institute Genomics Platform"/>
            <consortium name="The Broad Institute Genome Sequencing Center for Infectious Disease"/>
            <person name="Wu L."/>
            <person name="Ma J."/>
        </authorList>
    </citation>
    <scope>NUCLEOTIDE SEQUENCE [LARGE SCALE GENOMIC DNA]</scope>
    <source>
        <strain evidence="2">CGMCC 1.15959</strain>
    </source>
</reference>
<keyword evidence="2" id="KW-1185">Reference proteome</keyword>
<organism evidence="1 2">
    <name type="scientific">Tsuneonella deserti</name>
    <dbReference type="NCBI Taxonomy" id="2035528"/>
    <lineage>
        <taxon>Bacteria</taxon>
        <taxon>Pseudomonadati</taxon>
        <taxon>Pseudomonadota</taxon>
        <taxon>Alphaproteobacteria</taxon>
        <taxon>Sphingomonadales</taxon>
        <taxon>Erythrobacteraceae</taxon>
        <taxon>Tsuneonella</taxon>
    </lineage>
</organism>